<dbReference type="RefSeq" id="XP_013391279.1">
    <property type="nucleotide sequence ID" value="XM_013535825.1"/>
</dbReference>
<dbReference type="Pfam" id="PF06367">
    <property type="entry name" value="Drf_FH3"/>
    <property type="match status" value="1"/>
</dbReference>
<dbReference type="InterPro" id="IPR010472">
    <property type="entry name" value="FH3_dom"/>
</dbReference>
<dbReference type="PROSITE" id="PS51232">
    <property type="entry name" value="GBD_FH3"/>
    <property type="match status" value="1"/>
</dbReference>
<dbReference type="PANTHER" id="PTHR45725:SF1">
    <property type="entry name" value="DISHEVELLED ASSOCIATED ACTIVATOR OF MORPHOGENESIS, ISOFORM D"/>
    <property type="match status" value="1"/>
</dbReference>
<dbReference type="InterPro" id="IPR051425">
    <property type="entry name" value="Formin_Homology"/>
</dbReference>
<evidence type="ECO:0000313" key="4">
    <source>
        <dbReference type="RefSeq" id="XP_013391279.1"/>
    </source>
</evidence>
<dbReference type="AlphaFoldDB" id="A0A1S3I1Q3"/>
<dbReference type="SMART" id="SM01140">
    <property type="entry name" value="Drf_GBD"/>
    <property type="match status" value="1"/>
</dbReference>
<sequence>MAASPPGPTEDFAKEAKPFEQEDPNSISWPDYYIDRVQAMATATVFFGDRTEEMSHRLTVVDSLKTALRTQPMRFVTRFIELDGLQCLLRFLENLDFETCQGAIHTSVIGCIKALMNNSQGRAHVLAHPNSINIIAQSLSTDNIKTKIAVLEILGAVCLVPGGHKKVLDAMLYYQKYACERTRFQTLINDLDRSTGVYREEVHLKTAIMSFINAALKYGPGQ</sequence>
<feature type="compositionally biased region" description="Basic and acidic residues" evidence="1">
    <location>
        <begin position="11"/>
        <end position="20"/>
    </location>
</feature>
<dbReference type="KEGG" id="lak:106159522"/>
<accession>A0A1S3I1Q3</accession>
<dbReference type="PANTHER" id="PTHR45725">
    <property type="entry name" value="FORMIN HOMOLOGY 2 FAMILY MEMBER"/>
    <property type="match status" value="1"/>
</dbReference>
<evidence type="ECO:0000313" key="3">
    <source>
        <dbReference type="Proteomes" id="UP000085678"/>
    </source>
</evidence>
<dbReference type="STRING" id="7574.A0A1S3I1Q3"/>
<reference evidence="4" key="1">
    <citation type="submission" date="2025-08" db="UniProtKB">
        <authorList>
            <consortium name="RefSeq"/>
        </authorList>
    </citation>
    <scope>IDENTIFICATION</scope>
    <source>
        <tissue evidence="4">Gonads</tissue>
    </source>
</reference>
<feature type="region of interest" description="Disordered" evidence="1">
    <location>
        <begin position="1"/>
        <end position="24"/>
    </location>
</feature>
<dbReference type="GO" id="GO:0030036">
    <property type="term" value="P:actin cytoskeleton organization"/>
    <property type="evidence" value="ECO:0007669"/>
    <property type="project" value="InterPro"/>
</dbReference>
<feature type="domain" description="GBD/FH3" evidence="2">
    <location>
        <begin position="1"/>
        <end position="222"/>
    </location>
</feature>
<keyword evidence="3" id="KW-1185">Reference proteome</keyword>
<dbReference type="GO" id="GO:0031267">
    <property type="term" value="F:small GTPase binding"/>
    <property type="evidence" value="ECO:0007669"/>
    <property type="project" value="InterPro"/>
</dbReference>
<dbReference type="Proteomes" id="UP000085678">
    <property type="component" value="Unplaced"/>
</dbReference>
<dbReference type="InParanoid" id="A0A1S3I1Q3"/>
<name>A0A1S3I1Q3_LINAN</name>
<organism evidence="3 4">
    <name type="scientific">Lingula anatina</name>
    <name type="common">Brachiopod</name>
    <name type="synonym">Lingula unguis</name>
    <dbReference type="NCBI Taxonomy" id="7574"/>
    <lineage>
        <taxon>Eukaryota</taxon>
        <taxon>Metazoa</taxon>
        <taxon>Spiralia</taxon>
        <taxon>Lophotrochozoa</taxon>
        <taxon>Brachiopoda</taxon>
        <taxon>Linguliformea</taxon>
        <taxon>Lingulata</taxon>
        <taxon>Lingulida</taxon>
        <taxon>Linguloidea</taxon>
        <taxon>Lingulidae</taxon>
        <taxon>Lingula</taxon>
    </lineage>
</organism>
<dbReference type="InterPro" id="IPR014768">
    <property type="entry name" value="GBD/FH3_dom"/>
</dbReference>
<proteinExistence type="predicted"/>
<evidence type="ECO:0000259" key="2">
    <source>
        <dbReference type="PROSITE" id="PS51232"/>
    </source>
</evidence>
<evidence type="ECO:0000256" key="1">
    <source>
        <dbReference type="SAM" id="MobiDB-lite"/>
    </source>
</evidence>
<protein>
    <submittedName>
        <fullName evidence="4">Disheveled-associated activator of morphogenesis 1-like</fullName>
    </submittedName>
</protein>
<dbReference type="InterPro" id="IPR016024">
    <property type="entry name" value="ARM-type_fold"/>
</dbReference>
<dbReference type="SUPFAM" id="SSF48371">
    <property type="entry name" value="ARM repeat"/>
    <property type="match status" value="1"/>
</dbReference>
<dbReference type="GO" id="GO:0003779">
    <property type="term" value="F:actin binding"/>
    <property type="evidence" value="ECO:0007669"/>
    <property type="project" value="InterPro"/>
</dbReference>
<feature type="non-terminal residue" evidence="4">
    <location>
        <position position="222"/>
    </location>
</feature>
<dbReference type="GeneID" id="106159522"/>
<dbReference type="OrthoDB" id="1104827at2759"/>
<gene>
    <name evidence="4" type="primary">LOC106159522</name>
</gene>
<dbReference type="Gene3D" id="1.25.10.10">
    <property type="entry name" value="Leucine-rich Repeat Variant"/>
    <property type="match status" value="1"/>
</dbReference>
<dbReference type="InterPro" id="IPR011989">
    <property type="entry name" value="ARM-like"/>
</dbReference>
<dbReference type="InterPro" id="IPR010473">
    <property type="entry name" value="GTPase-bd"/>
</dbReference>
<dbReference type="Pfam" id="PF06371">
    <property type="entry name" value="Drf_GBD"/>
    <property type="match status" value="1"/>
</dbReference>